<dbReference type="InterPro" id="IPR011527">
    <property type="entry name" value="ABC1_TM_dom"/>
</dbReference>
<dbReference type="InterPro" id="IPR003439">
    <property type="entry name" value="ABC_transporter-like_ATP-bd"/>
</dbReference>
<evidence type="ECO:0000313" key="12">
    <source>
        <dbReference type="EMBL" id="RZB40851.1"/>
    </source>
</evidence>
<evidence type="ECO:0000256" key="6">
    <source>
        <dbReference type="ARBA" id="ARBA00022840"/>
    </source>
</evidence>
<evidence type="ECO:0000256" key="5">
    <source>
        <dbReference type="ARBA" id="ARBA00022741"/>
    </source>
</evidence>
<reference evidence="12 13" key="1">
    <citation type="submission" date="2017-03" db="EMBL/GenBank/DDBJ databases">
        <title>Genome of the blue death feigning beetle - Asbolus verrucosus.</title>
        <authorList>
            <person name="Rider S.D."/>
        </authorList>
    </citation>
    <scope>NUCLEOTIDE SEQUENCE [LARGE SCALE GENOMIC DNA]</scope>
    <source>
        <strain evidence="12">Butters</strain>
        <tissue evidence="12">Head and leg muscle</tissue>
    </source>
</reference>
<organism evidence="12 13">
    <name type="scientific">Asbolus verrucosus</name>
    <name type="common">Desert ironclad beetle</name>
    <dbReference type="NCBI Taxonomy" id="1661398"/>
    <lineage>
        <taxon>Eukaryota</taxon>
        <taxon>Metazoa</taxon>
        <taxon>Ecdysozoa</taxon>
        <taxon>Arthropoda</taxon>
        <taxon>Hexapoda</taxon>
        <taxon>Insecta</taxon>
        <taxon>Pterygota</taxon>
        <taxon>Neoptera</taxon>
        <taxon>Endopterygota</taxon>
        <taxon>Coleoptera</taxon>
        <taxon>Polyphaga</taxon>
        <taxon>Cucujiformia</taxon>
        <taxon>Tenebrionidae</taxon>
        <taxon>Pimeliinae</taxon>
        <taxon>Asbolus</taxon>
    </lineage>
</organism>
<feature type="domain" description="ABC transporter" evidence="10">
    <location>
        <begin position="670"/>
        <end position="899"/>
    </location>
</feature>
<dbReference type="STRING" id="1661398.A0A482VCL5"/>
<dbReference type="InterPro" id="IPR050173">
    <property type="entry name" value="ABC_transporter_C-like"/>
</dbReference>
<name>A0A482VCL5_ASBVE</name>
<dbReference type="Pfam" id="PF00005">
    <property type="entry name" value="ABC_tran"/>
    <property type="match status" value="2"/>
</dbReference>
<dbReference type="FunFam" id="3.40.50.300:FF:000973">
    <property type="entry name" value="Multidrug resistance-associated protein 4"/>
    <property type="match status" value="1"/>
</dbReference>
<dbReference type="SUPFAM" id="SSF52540">
    <property type="entry name" value="P-loop containing nucleoside triphosphate hydrolases"/>
    <property type="match status" value="2"/>
</dbReference>
<dbReference type="PROSITE" id="PS50929">
    <property type="entry name" value="ABC_TM1F"/>
    <property type="match status" value="1"/>
</dbReference>
<dbReference type="Pfam" id="PF00664">
    <property type="entry name" value="ABC_membrane"/>
    <property type="match status" value="1"/>
</dbReference>
<comment type="subcellular location">
    <subcellularLocation>
        <location evidence="1">Membrane</location>
        <topology evidence="1">Multi-pass membrane protein</topology>
    </subcellularLocation>
</comment>
<keyword evidence="8 9" id="KW-0472">Membrane</keyword>
<feature type="domain" description="ABC transmembrane type-1" evidence="11">
    <location>
        <begin position="405"/>
        <end position="508"/>
    </location>
</feature>
<dbReference type="CDD" id="cd18580">
    <property type="entry name" value="ABC_6TM_ABCC_D2"/>
    <property type="match status" value="1"/>
</dbReference>
<keyword evidence="5" id="KW-0547">Nucleotide-binding</keyword>
<dbReference type="GO" id="GO:0140359">
    <property type="term" value="F:ABC-type transporter activity"/>
    <property type="evidence" value="ECO:0007669"/>
    <property type="project" value="InterPro"/>
</dbReference>
<keyword evidence="6" id="KW-0067">ATP-binding</keyword>
<feature type="transmembrane region" description="Helical" evidence="9">
    <location>
        <begin position="21"/>
        <end position="46"/>
    </location>
</feature>
<evidence type="ECO:0000256" key="8">
    <source>
        <dbReference type="ARBA" id="ARBA00023136"/>
    </source>
</evidence>
<keyword evidence="3 9" id="KW-0812">Transmembrane</keyword>
<dbReference type="SMART" id="SM00382">
    <property type="entry name" value="AAA"/>
    <property type="match status" value="2"/>
</dbReference>
<dbReference type="PANTHER" id="PTHR24223">
    <property type="entry name" value="ATP-BINDING CASSETTE SUB-FAMILY C"/>
    <property type="match status" value="1"/>
</dbReference>
<dbReference type="OrthoDB" id="6500128at2759"/>
<dbReference type="Proteomes" id="UP000292052">
    <property type="component" value="Unassembled WGS sequence"/>
</dbReference>
<protein>
    <submittedName>
        <fullName evidence="12">ABC tran domain containing protein</fullName>
    </submittedName>
</protein>
<dbReference type="InterPro" id="IPR027417">
    <property type="entry name" value="P-loop_NTPase"/>
</dbReference>
<dbReference type="InterPro" id="IPR036640">
    <property type="entry name" value="ABC1_TM_sf"/>
</dbReference>
<gene>
    <name evidence="12" type="ORF">BDFB_010519</name>
</gene>
<keyword evidence="4" id="KW-0677">Repeat</keyword>
<dbReference type="Gene3D" id="3.40.50.300">
    <property type="entry name" value="P-loop containing nucleotide triphosphate hydrolases"/>
    <property type="match status" value="2"/>
</dbReference>
<dbReference type="PROSITE" id="PS50893">
    <property type="entry name" value="ABC_TRANSPORTER_2"/>
    <property type="match status" value="2"/>
</dbReference>
<keyword evidence="13" id="KW-1185">Reference proteome</keyword>
<evidence type="ECO:0000256" key="3">
    <source>
        <dbReference type="ARBA" id="ARBA00022692"/>
    </source>
</evidence>
<feature type="transmembrane region" description="Helical" evidence="9">
    <location>
        <begin position="424"/>
        <end position="448"/>
    </location>
</feature>
<dbReference type="AlphaFoldDB" id="A0A482VCL5"/>
<dbReference type="Gene3D" id="1.20.1560.10">
    <property type="entry name" value="ABC transporter type 1, transmembrane domain"/>
    <property type="match status" value="3"/>
</dbReference>
<evidence type="ECO:0000256" key="4">
    <source>
        <dbReference type="ARBA" id="ARBA00022737"/>
    </source>
</evidence>
<dbReference type="GO" id="GO:0005524">
    <property type="term" value="F:ATP binding"/>
    <property type="evidence" value="ECO:0007669"/>
    <property type="project" value="UniProtKB-KW"/>
</dbReference>
<dbReference type="CDD" id="cd03244">
    <property type="entry name" value="ABCC_MRP_domain2"/>
    <property type="match status" value="1"/>
</dbReference>
<accession>A0A482VCL5</accession>
<evidence type="ECO:0000256" key="7">
    <source>
        <dbReference type="ARBA" id="ARBA00022989"/>
    </source>
</evidence>
<evidence type="ECO:0000256" key="2">
    <source>
        <dbReference type="ARBA" id="ARBA00022448"/>
    </source>
</evidence>
<evidence type="ECO:0000313" key="13">
    <source>
        <dbReference type="Proteomes" id="UP000292052"/>
    </source>
</evidence>
<dbReference type="FunFam" id="3.40.50.300:FF:000163">
    <property type="entry name" value="Multidrug resistance-associated protein member 4"/>
    <property type="match status" value="1"/>
</dbReference>
<dbReference type="InterPro" id="IPR044726">
    <property type="entry name" value="ABCC_6TM_D2"/>
</dbReference>
<keyword evidence="2" id="KW-0813">Transport</keyword>
<sequence length="913" mass="103427">MFERTDERYQMVQEALSSIKIIKMYAAGYSVSFLSIDFTLYILLISYLMFGNNITAEVAFFVVSCCDMLILGLSFSFLKGLYFTAELASCIKRLQNLFDLPNCKIKPEVNVKTLPIIRFDNVALKIGDKEIFPQFNLQIEKGLTLITGRVSSGKTSLLKLILQEYQPETGTLQIQGSVSYASQKPWLFPSTIRQNILFGEVYDEKRYQQVLQVCALAYDLEMFDCGDLTIVEDQGLNLSKGQQIRINLARAVYKQAEIYLLDDSLTGLDAQVASFIFKECFQKYLGEKLVTLVTNNTNYLNLANNVIFVSEGELKSVTNNSATGILRDAEDNKTEEISYSDNINEEEEGIEDSLLISKSNAKNKVYKEDNKVGKVDSDVYTRFIKLAGGFVMVNIEEEILNTTSNNGVNGTNFNKLKANRDNILYLYNGVILAVFAITMVNFITYLFFVKRVSINIHRKMLISVLNASMQFFDKNFTGNILNRFSKDFVVIDEMLPIAFTTFLRKILSSNGKTFKKIRSSIEFIFLVKSPVVGYMNATLEGLTTIRAAYAENILTEEFHHHQNIYISTSYTVQCCTFAFTFVLEILCISFIAAIIIRYLITTDVNNLAGNVGLVISQASRITETFQAGVRQWAEIENYMTSVERVLQYTDVEQENKSGLNLENWPKRGEVKYQNVSLTYIDSKQPTLKKINFIVKPNEKIGIVGRTGAGKSSLTSTIFRLYKHKGKITIDDTDINTLSLEFLRSKISVIPQDAVIFTGTIRDNIDPMSKCTDEEIWYFLECVHLKEIIPNLDFKIAENDGNFSAGQKQLICLARAMARKNKIVVMDEATANLDPESDILVHDVIEKYFVSSTVFVVAHKLRSILKCDQVIVLDKGEIVEYGKLAELLQDENGFFYKMVREAGLTNNFVESNPE</sequence>
<dbReference type="PROSITE" id="PS00211">
    <property type="entry name" value="ABC_TRANSPORTER_1"/>
    <property type="match status" value="1"/>
</dbReference>
<feature type="domain" description="ABC transporter" evidence="10">
    <location>
        <begin position="117"/>
        <end position="336"/>
    </location>
</feature>
<dbReference type="InterPro" id="IPR003593">
    <property type="entry name" value="AAA+_ATPase"/>
</dbReference>
<dbReference type="SUPFAM" id="SSF90123">
    <property type="entry name" value="ABC transporter transmembrane region"/>
    <property type="match status" value="1"/>
</dbReference>
<evidence type="ECO:0000256" key="1">
    <source>
        <dbReference type="ARBA" id="ARBA00004141"/>
    </source>
</evidence>
<dbReference type="GO" id="GO:0016887">
    <property type="term" value="F:ATP hydrolysis activity"/>
    <property type="evidence" value="ECO:0007669"/>
    <property type="project" value="InterPro"/>
</dbReference>
<proteinExistence type="predicted"/>
<keyword evidence="7 9" id="KW-1133">Transmembrane helix</keyword>
<dbReference type="GO" id="GO:0016020">
    <property type="term" value="C:membrane"/>
    <property type="evidence" value="ECO:0007669"/>
    <property type="project" value="UniProtKB-SubCell"/>
</dbReference>
<evidence type="ECO:0000256" key="9">
    <source>
        <dbReference type="SAM" id="Phobius"/>
    </source>
</evidence>
<dbReference type="PANTHER" id="PTHR24223:SF448">
    <property type="entry name" value="FI20146P1-RELATED"/>
    <property type="match status" value="1"/>
</dbReference>
<dbReference type="EMBL" id="QDEB01115316">
    <property type="protein sequence ID" value="RZB40851.1"/>
    <property type="molecule type" value="Genomic_DNA"/>
</dbReference>
<comment type="caution">
    <text evidence="12">The sequence shown here is derived from an EMBL/GenBank/DDBJ whole genome shotgun (WGS) entry which is preliminary data.</text>
</comment>
<dbReference type="InterPro" id="IPR017871">
    <property type="entry name" value="ABC_transporter-like_CS"/>
</dbReference>
<evidence type="ECO:0000259" key="10">
    <source>
        <dbReference type="PROSITE" id="PS50893"/>
    </source>
</evidence>
<evidence type="ECO:0000259" key="11">
    <source>
        <dbReference type="PROSITE" id="PS50929"/>
    </source>
</evidence>
<feature type="transmembrane region" description="Helical" evidence="9">
    <location>
        <begin position="577"/>
        <end position="600"/>
    </location>
</feature>